<keyword evidence="1" id="KW-0732">Signal</keyword>
<organism evidence="2">
    <name type="scientific">uncultured Friedmanniella sp</name>
    <dbReference type="NCBI Taxonomy" id="335381"/>
    <lineage>
        <taxon>Bacteria</taxon>
        <taxon>Bacillati</taxon>
        <taxon>Actinomycetota</taxon>
        <taxon>Actinomycetes</taxon>
        <taxon>Propionibacteriales</taxon>
        <taxon>Nocardioidaceae</taxon>
        <taxon>Friedmanniella</taxon>
        <taxon>environmental samples</taxon>
    </lineage>
</organism>
<name>A0A6J4LC59_9ACTN</name>
<accession>A0A6J4LC59</accession>
<gene>
    <name evidence="2" type="ORF">AVDCRST_MAG61-2768</name>
</gene>
<proteinExistence type="predicted"/>
<feature type="signal peptide" evidence="1">
    <location>
        <begin position="1"/>
        <end position="23"/>
    </location>
</feature>
<protein>
    <submittedName>
        <fullName evidence="2">Uncharacterized protein</fullName>
    </submittedName>
</protein>
<dbReference type="AlphaFoldDB" id="A0A6J4LC59"/>
<dbReference type="EMBL" id="CADCTT010000334">
    <property type="protein sequence ID" value="CAA9328742.1"/>
    <property type="molecule type" value="Genomic_DNA"/>
</dbReference>
<feature type="non-terminal residue" evidence="2">
    <location>
        <position position="68"/>
    </location>
</feature>
<dbReference type="PROSITE" id="PS51257">
    <property type="entry name" value="PROKAR_LIPOPROTEIN"/>
    <property type="match status" value="1"/>
</dbReference>
<sequence length="68" mass="7037">MGSSERPLRRTRARLLTASAATAALLFLAGCSSDTVGQLKRLGLPEAASDRAPAIGDLWIGSWIAAGI</sequence>
<evidence type="ECO:0000313" key="2">
    <source>
        <dbReference type="EMBL" id="CAA9328742.1"/>
    </source>
</evidence>
<feature type="chain" id="PRO_5027044348" evidence="1">
    <location>
        <begin position="24"/>
        <end position="68"/>
    </location>
</feature>
<reference evidence="2" key="1">
    <citation type="submission" date="2020-02" db="EMBL/GenBank/DDBJ databases">
        <authorList>
            <person name="Meier V. D."/>
        </authorList>
    </citation>
    <scope>NUCLEOTIDE SEQUENCE</scope>
    <source>
        <strain evidence="2">AVDCRST_MAG61</strain>
    </source>
</reference>
<evidence type="ECO:0000256" key="1">
    <source>
        <dbReference type="SAM" id="SignalP"/>
    </source>
</evidence>